<dbReference type="SUPFAM" id="SSF46689">
    <property type="entry name" value="Homeodomain-like"/>
    <property type="match status" value="1"/>
</dbReference>
<evidence type="ECO:0000259" key="5">
    <source>
        <dbReference type="PROSITE" id="PS50977"/>
    </source>
</evidence>
<dbReference type="OrthoDB" id="9795011at2"/>
<dbReference type="SUPFAM" id="SSF48498">
    <property type="entry name" value="Tetracyclin repressor-like, C-terminal domain"/>
    <property type="match status" value="1"/>
</dbReference>
<reference evidence="6 7" key="1">
    <citation type="submission" date="2019-05" db="EMBL/GenBank/DDBJ databases">
        <title>Genomes sequences of two Nocardia cyriacigeorgica environmental isolates, type strains Nocardia asteroides ATCC 19247 and Nocardia cyriacigeorgica DSM 44484.</title>
        <authorList>
            <person name="Vautrin F."/>
            <person name="Bergeron E."/>
            <person name="Dubost A."/>
            <person name="Abrouk D."/>
            <person name="Rodriguez Nava V."/>
            <person name="Pujic P."/>
        </authorList>
    </citation>
    <scope>NUCLEOTIDE SEQUENCE [LARGE SCALE GENOMIC DNA]</scope>
    <source>
        <strain evidence="6 7">EML 1456</strain>
    </source>
</reference>
<sequence>MPSQRRVNRGPAAAARNRAAILAAARTVLAEDGIDASLAKIARTAEVGSGSLYRHFPTRESLAMAVFADQIHELEELGARPESTLDDVLDLVIAQLPVSAALISSLTPSPSLSDTDLDPGLSAIGDRLSALLAAKLATPETRGTIHPDTTAEQLFLAIAMVAALLTTTAPALRPAVAAQCREILLRGLRHPSVGDTPIL</sequence>
<dbReference type="PANTHER" id="PTHR30055">
    <property type="entry name" value="HTH-TYPE TRANSCRIPTIONAL REGULATOR RUTR"/>
    <property type="match status" value="1"/>
</dbReference>
<dbReference type="Gene3D" id="1.10.357.10">
    <property type="entry name" value="Tetracycline Repressor, domain 2"/>
    <property type="match status" value="1"/>
</dbReference>
<dbReference type="GO" id="GO:0003700">
    <property type="term" value="F:DNA-binding transcription factor activity"/>
    <property type="evidence" value="ECO:0007669"/>
    <property type="project" value="TreeGrafter"/>
</dbReference>
<feature type="DNA-binding region" description="H-T-H motif" evidence="4">
    <location>
        <begin position="37"/>
        <end position="56"/>
    </location>
</feature>
<dbReference type="Proteomes" id="UP000308349">
    <property type="component" value="Unassembled WGS sequence"/>
</dbReference>
<dbReference type="PRINTS" id="PR00455">
    <property type="entry name" value="HTHTETR"/>
</dbReference>
<keyword evidence="1" id="KW-0805">Transcription regulation</keyword>
<dbReference type="PROSITE" id="PS50977">
    <property type="entry name" value="HTH_TETR_2"/>
    <property type="match status" value="1"/>
</dbReference>
<accession>A0A5R8PBM3</accession>
<protein>
    <submittedName>
        <fullName evidence="6">Helix-turn-helix transcriptional regulator</fullName>
    </submittedName>
</protein>
<evidence type="ECO:0000256" key="1">
    <source>
        <dbReference type="ARBA" id="ARBA00023015"/>
    </source>
</evidence>
<dbReference type="InterPro" id="IPR050109">
    <property type="entry name" value="HTH-type_TetR-like_transc_reg"/>
</dbReference>
<dbReference type="AlphaFoldDB" id="A0A5R8PBM3"/>
<evidence type="ECO:0000256" key="2">
    <source>
        <dbReference type="ARBA" id="ARBA00023125"/>
    </source>
</evidence>
<dbReference type="InterPro" id="IPR001647">
    <property type="entry name" value="HTH_TetR"/>
</dbReference>
<dbReference type="InterPro" id="IPR036271">
    <property type="entry name" value="Tet_transcr_reg_TetR-rel_C_sf"/>
</dbReference>
<evidence type="ECO:0000313" key="7">
    <source>
        <dbReference type="Proteomes" id="UP000308349"/>
    </source>
</evidence>
<name>A0A5R8PBM3_9NOCA</name>
<dbReference type="EMBL" id="VBUU01000021">
    <property type="protein sequence ID" value="TLG05391.1"/>
    <property type="molecule type" value="Genomic_DNA"/>
</dbReference>
<proteinExistence type="predicted"/>
<dbReference type="PANTHER" id="PTHR30055:SF234">
    <property type="entry name" value="HTH-TYPE TRANSCRIPTIONAL REGULATOR BETI"/>
    <property type="match status" value="1"/>
</dbReference>
<evidence type="ECO:0000313" key="6">
    <source>
        <dbReference type="EMBL" id="TLG05391.1"/>
    </source>
</evidence>
<gene>
    <name evidence="6" type="ORF">FEK35_19495</name>
</gene>
<evidence type="ECO:0000256" key="3">
    <source>
        <dbReference type="ARBA" id="ARBA00023163"/>
    </source>
</evidence>
<dbReference type="GO" id="GO:0000976">
    <property type="term" value="F:transcription cis-regulatory region binding"/>
    <property type="evidence" value="ECO:0007669"/>
    <property type="project" value="TreeGrafter"/>
</dbReference>
<dbReference type="Pfam" id="PF00440">
    <property type="entry name" value="TetR_N"/>
    <property type="match status" value="1"/>
</dbReference>
<feature type="domain" description="HTH tetR-type" evidence="5">
    <location>
        <begin position="15"/>
        <end position="74"/>
    </location>
</feature>
<dbReference type="InterPro" id="IPR009057">
    <property type="entry name" value="Homeodomain-like_sf"/>
</dbReference>
<organism evidence="6 7">
    <name type="scientific">Nocardia cyriacigeorgica</name>
    <dbReference type="NCBI Taxonomy" id="135487"/>
    <lineage>
        <taxon>Bacteria</taxon>
        <taxon>Bacillati</taxon>
        <taxon>Actinomycetota</taxon>
        <taxon>Actinomycetes</taxon>
        <taxon>Mycobacteriales</taxon>
        <taxon>Nocardiaceae</taxon>
        <taxon>Nocardia</taxon>
    </lineage>
</organism>
<evidence type="ECO:0000256" key="4">
    <source>
        <dbReference type="PROSITE-ProRule" id="PRU00335"/>
    </source>
</evidence>
<keyword evidence="3" id="KW-0804">Transcription</keyword>
<keyword evidence="2 4" id="KW-0238">DNA-binding</keyword>
<comment type="caution">
    <text evidence="6">The sequence shown here is derived from an EMBL/GenBank/DDBJ whole genome shotgun (WGS) entry which is preliminary data.</text>
</comment>